<evidence type="ECO:0000256" key="3">
    <source>
        <dbReference type="ARBA" id="ARBA00022723"/>
    </source>
</evidence>
<organism evidence="6 7">
    <name type="scientific">Allochromatium vinosum (strain ATCC 17899 / DSM 180 / NBRC 103801 / NCIMB 10441 / D)</name>
    <name type="common">Chromatium vinosum</name>
    <dbReference type="NCBI Taxonomy" id="572477"/>
    <lineage>
        <taxon>Bacteria</taxon>
        <taxon>Pseudomonadati</taxon>
        <taxon>Pseudomonadota</taxon>
        <taxon>Gammaproteobacteria</taxon>
        <taxon>Chromatiales</taxon>
        <taxon>Chromatiaceae</taxon>
        <taxon>Allochromatium</taxon>
    </lineage>
</organism>
<evidence type="ECO:0000256" key="2">
    <source>
        <dbReference type="ARBA" id="ARBA00022695"/>
    </source>
</evidence>
<reference evidence="6 7" key="1">
    <citation type="journal article" date="2011" name="Stand. Genomic Sci.">
        <title>Complete genome sequence of Allochromatium vinosum DSM 180(T).</title>
        <authorList>
            <person name="Weissgerber T."/>
            <person name="Zigann R."/>
            <person name="Bruce D."/>
            <person name="Chang Y.J."/>
            <person name="Detter J.C."/>
            <person name="Han C."/>
            <person name="Hauser L."/>
            <person name="Jeffries C.D."/>
            <person name="Land M."/>
            <person name="Munk A.C."/>
            <person name="Tapia R."/>
            <person name="Dahl C."/>
        </authorList>
    </citation>
    <scope>NUCLEOTIDE SEQUENCE [LARGE SCALE GENOMIC DNA]</scope>
    <source>
        <strain evidence="7">ATCC 17899 / DSM 180 / NBRC 103801 / NCIMB 10441 / D</strain>
    </source>
</reference>
<evidence type="ECO:0008006" key="8">
    <source>
        <dbReference type="Google" id="ProtNLM"/>
    </source>
</evidence>
<dbReference type="RefSeq" id="WP_012971960.1">
    <property type="nucleotide sequence ID" value="NC_013851.1"/>
</dbReference>
<keyword evidence="7" id="KW-1185">Reference proteome</keyword>
<evidence type="ECO:0000313" key="6">
    <source>
        <dbReference type="EMBL" id="ADC63692.1"/>
    </source>
</evidence>
<dbReference type="InterPro" id="IPR000123">
    <property type="entry name" value="Reverse_transcriptase_msDNA"/>
</dbReference>
<accession>D3RQK8</accession>
<dbReference type="GO" id="GO:0003723">
    <property type="term" value="F:RNA binding"/>
    <property type="evidence" value="ECO:0007669"/>
    <property type="project" value="InterPro"/>
</dbReference>
<protein>
    <recommendedName>
        <fullName evidence="8">RNA-directed DNA polymerase</fullName>
    </recommendedName>
</protein>
<dbReference type="GO" id="GO:0003964">
    <property type="term" value="F:RNA-directed DNA polymerase activity"/>
    <property type="evidence" value="ECO:0007669"/>
    <property type="project" value="UniProtKB-KW"/>
</dbReference>
<dbReference type="PRINTS" id="PR00866">
    <property type="entry name" value="RNADNAPOLMS"/>
</dbReference>
<dbReference type="OrthoDB" id="7055795at2"/>
<dbReference type="CDD" id="cd03487">
    <property type="entry name" value="RT_Bac_retron_II"/>
    <property type="match status" value="1"/>
</dbReference>
<evidence type="ECO:0000256" key="1">
    <source>
        <dbReference type="ARBA" id="ARBA00022679"/>
    </source>
</evidence>
<keyword evidence="3" id="KW-0479">Metal-binding</keyword>
<dbReference type="HOGENOM" id="CLU_028398_0_0_6"/>
<sequence>MKKIKSPYAINQSPLYKIYSLKKLCEVLKFDRKVIAKLLKSQDNYKKFHQHDGAKSRLIEYPKPRLEAVHKRVFSLLSRITTPEYLHSGVSGRSYITNAQQHSSALAGFKLDIKSFFLSTTTDHIYKLFRFSFGCSFKVSQTLASLLCVSGHLPTGSCASQVLAFFAHKKMFDKLAKTVNQFGGKMTLYVDDLYVSIQYVKRWHIRRLDRIIRGNGLFAHKGRVYQRVKPKLITGVILIDGKMKLPHAKHRKIRDTRNAARICSSRSQKSLLMRSLVGQLTTGSLLDPSLKSRVKPARSYLQRLEKQHQV</sequence>
<dbReference type="KEGG" id="alv:Alvin_2783"/>
<dbReference type="STRING" id="572477.Alvin_2783"/>
<dbReference type="EMBL" id="CP001896">
    <property type="protein sequence ID" value="ADC63692.1"/>
    <property type="molecule type" value="Genomic_DNA"/>
</dbReference>
<name>D3RQK8_ALLVD</name>
<keyword evidence="5" id="KW-0695">RNA-directed DNA polymerase</keyword>
<proteinExistence type="predicted"/>
<dbReference type="GO" id="GO:0046872">
    <property type="term" value="F:metal ion binding"/>
    <property type="evidence" value="ECO:0007669"/>
    <property type="project" value="UniProtKB-KW"/>
</dbReference>
<keyword evidence="4" id="KW-0460">Magnesium</keyword>
<keyword evidence="2" id="KW-0548">Nucleotidyltransferase</keyword>
<keyword evidence="1" id="KW-0808">Transferase</keyword>
<evidence type="ECO:0000256" key="5">
    <source>
        <dbReference type="ARBA" id="ARBA00022918"/>
    </source>
</evidence>
<gene>
    <name evidence="6" type="ordered locus">Alvin_2783</name>
</gene>
<evidence type="ECO:0000256" key="4">
    <source>
        <dbReference type="ARBA" id="ARBA00022842"/>
    </source>
</evidence>
<dbReference type="eggNOG" id="COG3344">
    <property type="taxonomic scope" value="Bacteria"/>
</dbReference>
<dbReference type="Proteomes" id="UP000001441">
    <property type="component" value="Chromosome"/>
</dbReference>
<dbReference type="AlphaFoldDB" id="D3RQK8"/>
<evidence type="ECO:0000313" key="7">
    <source>
        <dbReference type="Proteomes" id="UP000001441"/>
    </source>
</evidence>